<protein>
    <recommendedName>
        <fullName evidence="12 13">Holliday junction resolvase RecU</fullName>
        <ecNumber evidence="13">3.1.21.10</ecNumber>
    </recommendedName>
    <alternativeName>
        <fullName evidence="13">Recombination protein U homolog</fullName>
    </alternativeName>
</protein>
<comment type="catalytic activity">
    <reaction evidence="13">
        <text>Endonucleolytic cleavage at a junction such as a reciprocal single-stranded crossover between two homologous DNA duplexes (Holliday junction).</text>
        <dbReference type="EC" id="3.1.21.10"/>
    </reaction>
</comment>
<dbReference type="EC" id="3.1.21.10" evidence="13"/>
<comment type="similarity">
    <text evidence="11 13">Belongs to the RecU family.</text>
</comment>
<accession>A0A2A7HPJ4</accession>
<dbReference type="GO" id="GO:0007059">
    <property type="term" value="P:chromosome segregation"/>
    <property type="evidence" value="ECO:0007669"/>
    <property type="project" value="UniProtKB-UniRule"/>
</dbReference>
<evidence type="ECO:0000256" key="3">
    <source>
        <dbReference type="ARBA" id="ARBA00022722"/>
    </source>
</evidence>
<keyword evidence="2 13" id="KW-0963">Cytoplasm</keyword>
<dbReference type="AlphaFoldDB" id="A0A2A7HPJ4"/>
<dbReference type="RefSeq" id="WP_097906480.1">
    <property type="nucleotide sequence ID" value="NZ_NVLK01000113.1"/>
</dbReference>
<keyword evidence="10 13" id="KW-0234">DNA repair</keyword>
<gene>
    <name evidence="13" type="primary">recU</name>
    <name evidence="14" type="ORF">COM96_28270</name>
</gene>
<dbReference type="PIRSF" id="PIRSF037785">
    <property type="entry name" value="RecU"/>
    <property type="match status" value="1"/>
</dbReference>
<dbReference type="GO" id="GO:0000287">
    <property type="term" value="F:magnesium ion binding"/>
    <property type="evidence" value="ECO:0007669"/>
    <property type="project" value="UniProtKB-UniRule"/>
</dbReference>
<evidence type="ECO:0000256" key="12">
    <source>
        <dbReference type="ARBA" id="ARBA00029523"/>
    </source>
</evidence>
<comment type="function">
    <text evidence="13">Endonuclease that resolves Holliday junction intermediates in genetic recombination. Cleaves mobile four-strand junctions by introducing symmetrical nicks in paired strands. Promotes annealing of linear ssDNA with homologous dsDNA. Required for DNA repair, homologous recombination and chromosome segregation.</text>
</comment>
<dbReference type="Proteomes" id="UP000220006">
    <property type="component" value="Unassembled WGS sequence"/>
</dbReference>
<feature type="binding site" evidence="13">
    <location>
        <position position="90"/>
    </location>
    <ligand>
        <name>Mg(2+)</name>
        <dbReference type="ChEBI" id="CHEBI:18420"/>
    </ligand>
</feature>
<dbReference type="HAMAP" id="MF_00130">
    <property type="entry name" value="RecU"/>
    <property type="match status" value="1"/>
</dbReference>
<dbReference type="GO" id="GO:0006281">
    <property type="term" value="P:DNA repair"/>
    <property type="evidence" value="ECO:0007669"/>
    <property type="project" value="UniProtKB-UniRule"/>
</dbReference>
<sequence>MGQGNRGMAFEKLINLSNEMYQREGVALINKRPTPVKVLKMIYGRVKDGYYESKSTVDYDGVYKGRAIAFEAKSTENPTRFDLKNIAQHQLDYLEKAEKMGAICFFLIEFSKDKSAFVVPLSVIQSYVRMSQQPKGKKSILRADFDIYGYLVEQTERAPVDYVQYIDETGLIPVMLDGMIQIDQDHKRVANNIETAKEKMNSKERKLLKA</sequence>
<dbReference type="EMBL" id="NVLK01000113">
    <property type="protein sequence ID" value="PEC18888.1"/>
    <property type="molecule type" value="Genomic_DNA"/>
</dbReference>
<keyword evidence="9 13" id="KW-0233">DNA recombination</keyword>
<evidence type="ECO:0000256" key="9">
    <source>
        <dbReference type="ARBA" id="ARBA00023172"/>
    </source>
</evidence>
<dbReference type="GO" id="GO:0006310">
    <property type="term" value="P:DNA recombination"/>
    <property type="evidence" value="ECO:0007669"/>
    <property type="project" value="UniProtKB-UniRule"/>
</dbReference>
<evidence type="ECO:0000256" key="5">
    <source>
        <dbReference type="ARBA" id="ARBA00022759"/>
    </source>
</evidence>
<evidence type="ECO:0000313" key="15">
    <source>
        <dbReference type="Proteomes" id="UP000220006"/>
    </source>
</evidence>
<keyword evidence="6 13" id="KW-0227">DNA damage</keyword>
<keyword evidence="3 13" id="KW-0540">Nuclease</keyword>
<evidence type="ECO:0000256" key="13">
    <source>
        <dbReference type="HAMAP-Rule" id="MF_00130"/>
    </source>
</evidence>
<dbReference type="Gene3D" id="3.40.1350.10">
    <property type="match status" value="1"/>
</dbReference>
<evidence type="ECO:0000256" key="6">
    <source>
        <dbReference type="ARBA" id="ARBA00022763"/>
    </source>
</evidence>
<dbReference type="GO" id="GO:0008821">
    <property type="term" value="F:crossover junction DNA endonuclease activity"/>
    <property type="evidence" value="ECO:0007669"/>
    <property type="project" value="UniProtKB-EC"/>
</dbReference>
<dbReference type="InterPro" id="IPR011335">
    <property type="entry name" value="Restrct_endonuc-II-like"/>
</dbReference>
<comment type="caution">
    <text evidence="14">The sequence shown here is derived from an EMBL/GenBank/DDBJ whole genome shotgun (WGS) entry which is preliminary data.</text>
</comment>
<evidence type="ECO:0000256" key="2">
    <source>
        <dbReference type="ARBA" id="ARBA00022490"/>
    </source>
</evidence>
<comment type="cofactor">
    <cofactor evidence="13">
        <name>Mg(2+)</name>
        <dbReference type="ChEBI" id="CHEBI:18420"/>
    </cofactor>
    <text evidence="13">Binds 1 Mg(2+) ion per subunit.</text>
</comment>
<feature type="site" description="Transition state stabilizer" evidence="13">
    <location>
        <position position="73"/>
    </location>
</feature>
<dbReference type="GO" id="GO:0005737">
    <property type="term" value="C:cytoplasm"/>
    <property type="evidence" value="ECO:0007669"/>
    <property type="project" value="UniProtKB-SubCell"/>
</dbReference>
<keyword evidence="4 13" id="KW-0479">Metal-binding</keyword>
<reference evidence="14 15" key="1">
    <citation type="submission" date="2017-09" db="EMBL/GenBank/DDBJ databases">
        <title>Large-scale bioinformatics analysis of Bacillus genomes uncovers conserved roles of natural products in bacterial physiology.</title>
        <authorList>
            <consortium name="Agbiome Team Llc"/>
            <person name="Bleich R.M."/>
            <person name="Grubbs K.J."/>
            <person name="Santa Maria K.C."/>
            <person name="Allen S.E."/>
            <person name="Farag S."/>
            <person name="Shank E.A."/>
            <person name="Bowers A."/>
        </authorList>
    </citation>
    <scope>NUCLEOTIDE SEQUENCE [LARGE SCALE GENOMIC DNA]</scope>
    <source>
        <strain evidence="14 15">AFS096845</strain>
    </source>
</reference>
<evidence type="ECO:0000256" key="4">
    <source>
        <dbReference type="ARBA" id="ARBA00022723"/>
    </source>
</evidence>
<dbReference type="InterPro" id="IPR011856">
    <property type="entry name" value="tRNA_endonuc-like_dom_sf"/>
</dbReference>
<feature type="binding site" evidence="13">
    <location>
        <position position="58"/>
    </location>
    <ligand>
        <name>Mg(2+)</name>
        <dbReference type="ChEBI" id="CHEBI:18420"/>
    </ligand>
</feature>
<evidence type="ECO:0000256" key="1">
    <source>
        <dbReference type="ARBA" id="ARBA00004496"/>
    </source>
</evidence>
<dbReference type="Pfam" id="PF03838">
    <property type="entry name" value="RecU"/>
    <property type="match status" value="1"/>
</dbReference>
<proteinExistence type="inferred from homology"/>
<feature type="binding site" evidence="13">
    <location>
        <position position="71"/>
    </location>
    <ligand>
        <name>Mg(2+)</name>
        <dbReference type="ChEBI" id="CHEBI:18420"/>
    </ligand>
</feature>
<evidence type="ECO:0000256" key="7">
    <source>
        <dbReference type="ARBA" id="ARBA00022801"/>
    </source>
</evidence>
<dbReference type="GO" id="GO:0003676">
    <property type="term" value="F:nucleic acid binding"/>
    <property type="evidence" value="ECO:0007669"/>
    <property type="project" value="InterPro"/>
</dbReference>
<organism evidence="14 15">
    <name type="scientific">Bacillus cereus</name>
    <dbReference type="NCBI Taxonomy" id="1396"/>
    <lineage>
        <taxon>Bacteria</taxon>
        <taxon>Bacillati</taxon>
        <taxon>Bacillota</taxon>
        <taxon>Bacilli</taxon>
        <taxon>Bacillales</taxon>
        <taxon>Bacillaceae</taxon>
        <taxon>Bacillus</taxon>
        <taxon>Bacillus cereus group</taxon>
    </lineage>
</organism>
<evidence type="ECO:0000313" key="14">
    <source>
        <dbReference type="EMBL" id="PEC18888.1"/>
    </source>
</evidence>
<feature type="binding site" evidence="13">
    <location>
        <position position="56"/>
    </location>
    <ligand>
        <name>Mg(2+)</name>
        <dbReference type="ChEBI" id="CHEBI:18420"/>
    </ligand>
</feature>
<keyword evidence="8 13" id="KW-0460">Magnesium</keyword>
<dbReference type="InterPro" id="IPR004612">
    <property type="entry name" value="Resolv_RecU"/>
</dbReference>
<name>A0A2A7HPJ4_BACCE</name>
<evidence type="ECO:0000256" key="8">
    <source>
        <dbReference type="ARBA" id="ARBA00022842"/>
    </source>
</evidence>
<dbReference type="SUPFAM" id="SSF52980">
    <property type="entry name" value="Restriction endonuclease-like"/>
    <property type="match status" value="1"/>
</dbReference>
<comment type="subcellular location">
    <subcellularLocation>
        <location evidence="1 13">Cytoplasm</location>
    </subcellularLocation>
</comment>
<dbReference type="CDD" id="cd22354">
    <property type="entry name" value="RecU-like"/>
    <property type="match status" value="1"/>
</dbReference>
<keyword evidence="7 13" id="KW-0378">Hydrolase</keyword>
<evidence type="ECO:0000256" key="10">
    <source>
        <dbReference type="ARBA" id="ARBA00023204"/>
    </source>
</evidence>
<keyword evidence="5 13" id="KW-0255">Endonuclease</keyword>
<evidence type="ECO:0000256" key="11">
    <source>
        <dbReference type="ARBA" id="ARBA00023447"/>
    </source>
</evidence>